<dbReference type="AlphaFoldDB" id="A0A840L5V3"/>
<organism evidence="3 4">
    <name type="scientific">Roseateles oligotrophus</name>
    <dbReference type="NCBI Taxonomy" id="1769250"/>
    <lineage>
        <taxon>Bacteria</taxon>
        <taxon>Pseudomonadati</taxon>
        <taxon>Pseudomonadota</taxon>
        <taxon>Betaproteobacteria</taxon>
        <taxon>Burkholderiales</taxon>
        <taxon>Sphaerotilaceae</taxon>
        <taxon>Roseateles</taxon>
    </lineage>
</organism>
<comment type="caution">
    <text evidence="3">The sequence shown here is derived from an EMBL/GenBank/DDBJ whole genome shotgun (WGS) entry which is preliminary data.</text>
</comment>
<dbReference type="NCBIfam" id="NF038118">
    <property type="entry name" value="PEP_CTERM_CCXG"/>
    <property type="match status" value="1"/>
</dbReference>
<proteinExistence type="predicted"/>
<dbReference type="NCBIfam" id="TIGR02595">
    <property type="entry name" value="PEP_CTERM"/>
    <property type="match status" value="1"/>
</dbReference>
<dbReference type="Proteomes" id="UP000562027">
    <property type="component" value="Unassembled WGS sequence"/>
</dbReference>
<dbReference type="InterPro" id="IPR013424">
    <property type="entry name" value="Ice-binding_C"/>
</dbReference>
<evidence type="ECO:0000259" key="2">
    <source>
        <dbReference type="Pfam" id="PF07589"/>
    </source>
</evidence>
<evidence type="ECO:0000313" key="3">
    <source>
        <dbReference type="EMBL" id="MBB4841945.1"/>
    </source>
</evidence>
<reference evidence="3 4" key="1">
    <citation type="submission" date="2020-08" db="EMBL/GenBank/DDBJ databases">
        <title>Functional genomics of gut bacteria from endangered species of beetles.</title>
        <authorList>
            <person name="Carlos-Shanley C."/>
        </authorList>
    </citation>
    <scope>NUCLEOTIDE SEQUENCE [LARGE SCALE GENOMIC DNA]</scope>
    <source>
        <strain evidence="3 4">S00239</strain>
    </source>
</reference>
<gene>
    <name evidence="3" type="ORF">HNP55_000440</name>
</gene>
<evidence type="ECO:0000256" key="1">
    <source>
        <dbReference type="SAM" id="SignalP"/>
    </source>
</evidence>
<accession>A0A840L5V3</accession>
<feature type="chain" id="PRO_5032929153" description="Ice-binding protein C-terminal domain-containing protein" evidence="1">
    <location>
        <begin position="22"/>
        <end position="214"/>
    </location>
</feature>
<dbReference type="RefSeq" id="WP_184295743.1">
    <property type="nucleotide sequence ID" value="NZ_JACHLP010000001.1"/>
</dbReference>
<dbReference type="EMBL" id="JACHLP010000001">
    <property type="protein sequence ID" value="MBB4841945.1"/>
    <property type="molecule type" value="Genomic_DNA"/>
</dbReference>
<dbReference type="Pfam" id="PF07589">
    <property type="entry name" value="PEP-CTERM"/>
    <property type="match status" value="1"/>
</dbReference>
<keyword evidence="4" id="KW-1185">Reference proteome</keyword>
<feature type="signal peptide" evidence="1">
    <location>
        <begin position="1"/>
        <end position="21"/>
    </location>
</feature>
<evidence type="ECO:0000313" key="4">
    <source>
        <dbReference type="Proteomes" id="UP000562027"/>
    </source>
</evidence>
<sequence length="214" mass="22180">MKKTMASACLLALSALSAAQASIVTYETGFSTAAAQSSAAAYLSTVKTALSTGKNSAKVSSWDNLSNNTVFHNSSNSNVASLTTIDFFVSASQAGSWSLRSGVDFGKGGAMFLDGQALGFSSADMWWANSYANTSGIFQFSNINLSAGQHKLELVGLESCCDGGQQGQFSIKGAGYQTFSNFDGLGNQVPEPASLALLGLAFTAMGLSGGRRRR</sequence>
<feature type="domain" description="Ice-binding protein C-terminal" evidence="2">
    <location>
        <begin position="188"/>
        <end position="213"/>
    </location>
</feature>
<protein>
    <recommendedName>
        <fullName evidence="2">Ice-binding protein C-terminal domain-containing protein</fullName>
    </recommendedName>
</protein>
<keyword evidence="1" id="KW-0732">Signal</keyword>
<name>A0A840L5V3_9BURK</name>